<gene>
    <name evidence="1 3" type="ORF">P152DRAFT_28669</name>
</gene>
<organism evidence="1">
    <name type="scientific">Eremomyces bilateralis CBS 781.70</name>
    <dbReference type="NCBI Taxonomy" id="1392243"/>
    <lineage>
        <taxon>Eukaryota</taxon>
        <taxon>Fungi</taxon>
        <taxon>Dikarya</taxon>
        <taxon>Ascomycota</taxon>
        <taxon>Pezizomycotina</taxon>
        <taxon>Dothideomycetes</taxon>
        <taxon>Dothideomycetes incertae sedis</taxon>
        <taxon>Eremomycetales</taxon>
        <taxon>Eremomycetaceae</taxon>
        <taxon>Eremomyces</taxon>
    </lineage>
</organism>
<sequence>MQITSPGLAAAGTRAAYDLLVAANRLPTVALAMFWMAVKSCRCIVFASHTDDCRSVVAIPRDQLHIETSSDPAPPSSSQGCSCLEIGRLRVESRVLSPSVRPWGIA</sequence>
<proteinExistence type="predicted"/>
<protein>
    <submittedName>
        <fullName evidence="1 3">Uncharacterized protein</fullName>
    </submittedName>
</protein>
<dbReference type="Proteomes" id="UP000504638">
    <property type="component" value="Unplaced"/>
</dbReference>
<dbReference type="RefSeq" id="XP_033533852.1">
    <property type="nucleotide sequence ID" value="XM_033674971.1"/>
</dbReference>
<evidence type="ECO:0000313" key="2">
    <source>
        <dbReference type="Proteomes" id="UP000504638"/>
    </source>
</evidence>
<evidence type="ECO:0000313" key="1">
    <source>
        <dbReference type="EMBL" id="KAF1812221.1"/>
    </source>
</evidence>
<name>A0A6G1G2R7_9PEZI</name>
<keyword evidence="2" id="KW-1185">Reference proteome</keyword>
<reference evidence="3" key="3">
    <citation type="submission" date="2025-04" db="UniProtKB">
        <authorList>
            <consortium name="RefSeq"/>
        </authorList>
    </citation>
    <scope>IDENTIFICATION</scope>
    <source>
        <strain evidence="3">CBS 781.70</strain>
    </source>
</reference>
<accession>A0A6G1G2R7</accession>
<reference evidence="3" key="2">
    <citation type="submission" date="2020-04" db="EMBL/GenBank/DDBJ databases">
        <authorList>
            <consortium name="NCBI Genome Project"/>
        </authorList>
    </citation>
    <scope>NUCLEOTIDE SEQUENCE</scope>
    <source>
        <strain evidence="3">CBS 781.70</strain>
    </source>
</reference>
<dbReference type="GeneID" id="54415541"/>
<evidence type="ECO:0000313" key="3">
    <source>
        <dbReference type="RefSeq" id="XP_033533852.1"/>
    </source>
</evidence>
<dbReference type="AlphaFoldDB" id="A0A6G1G2R7"/>
<dbReference type="EMBL" id="ML975158">
    <property type="protein sequence ID" value="KAF1812221.1"/>
    <property type="molecule type" value="Genomic_DNA"/>
</dbReference>
<reference evidence="1 3" key="1">
    <citation type="submission" date="2020-01" db="EMBL/GenBank/DDBJ databases">
        <authorList>
            <consortium name="DOE Joint Genome Institute"/>
            <person name="Haridas S."/>
            <person name="Albert R."/>
            <person name="Binder M."/>
            <person name="Bloem J."/>
            <person name="Labutti K."/>
            <person name="Salamov A."/>
            <person name="Andreopoulos B."/>
            <person name="Baker S.E."/>
            <person name="Barry K."/>
            <person name="Bills G."/>
            <person name="Bluhm B.H."/>
            <person name="Cannon C."/>
            <person name="Castanera R."/>
            <person name="Culley D.E."/>
            <person name="Daum C."/>
            <person name="Ezra D."/>
            <person name="Gonzalez J.B."/>
            <person name="Henrissat B."/>
            <person name="Kuo A."/>
            <person name="Liang C."/>
            <person name="Lipzen A."/>
            <person name="Lutzoni F."/>
            <person name="Magnuson J."/>
            <person name="Mondo S."/>
            <person name="Nolan M."/>
            <person name="Ohm R."/>
            <person name="Pangilinan J."/>
            <person name="Park H.-J."/>
            <person name="Ramirez L."/>
            <person name="Alfaro M."/>
            <person name="Sun H."/>
            <person name="Tritt A."/>
            <person name="Yoshinaga Y."/>
            <person name="Zwiers L.-H."/>
            <person name="Turgeon B.G."/>
            <person name="Goodwin S.B."/>
            <person name="Spatafora J.W."/>
            <person name="Crous P.W."/>
            <person name="Grigoriev I.V."/>
        </authorList>
    </citation>
    <scope>NUCLEOTIDE SEQUENCE</scope>
    <source>
        <strain evidence="1 3">CBS 781.70</strain>
    </source>
</reference>